<comment type="caution">
    <text evidence="1">The sequence shown here is derived from an EMBL/GenBank/DDBJ whole genome shotgun (WGS) entry which is preliminary data.</text>
</comment>
<dbReference type="Proteomes" id="UP000799764">
    <property type="component" value="Unassembled WGS sequence"/>
</dbReference>
<accession>A0A9P4PBU5</accession>
<sequence>MPDSSTPQLAHLLSDLVSLRMCDPAAALALVSARATTTPTTSSELDKKDADADITRAKELVSLHYAVKETHRRGELGAGLAEARASVERANGKHEHGLGDFTFTGTLRNEEAMAERETCIARRRIILSCYNPRPATQRQGTKTKKHK</sequence>
<keyword evidence="2" id="KW-1185">Reference proteome</keyword>
<evidence type="ECO:0000313" key="2">
    <source>
        <dbReference type="Proteomes" id="UP000799764"/>
    </source>
</evidence>
<protein>
    <submittedName>
        <fullName evidence="1">Uncharacterized protein</fullName>
    </submittedName>
</protein>
<gene>
    <name evidence="1" type="ORF">P171DRAFT_487390</name>
</gene>
<dbReference type="OrthoDB" id="5394455at2759"/>
<dbReference type="AlphaFoldDB" id="A0A9P4PBU5"/>
<evidence type="ECO:0000313" key="1">
    <source>
        <dbReference type="EMBL" id="KAF2442134.1"/>
    </source>
</evidence>
<dbReference type="EMBL" id="MU001504">
    <property type="protein sequence ID" value="KAF2442134.1"/>
    <property type="molecule type" value="Genomic_DNA"/>
</dbReference>
<name>A0A9P4PBU5_9PLEO</name>
<proteinExistence type="predicted"/>
<organism evidence="1 2">
    <name type="scientific">Karstenula rhodostoma CBS 690.94</name>
    <dbReference type="NCBI Taxonomy" id="1392251"/>
    <lineage>
        <taxon>Eukaryota</taxon>
        <taxon>Fungi</taxon>
        <taxon>Dikarya</taxon>
        <taxon>Ascomycota</taxon>
        <taxon>Pezizomycotina</taxon>
        <taxon>Dothideomycetes</taxon>
        <taxon>Pleosporomycetidae</taxon>
        <taxon>Pleosporales</taxon>
        <taxon>Massarineae</taxon>
        <taxon>Didymosphaeriaceae</taxon>
        <taxon>Karstenula</taxon>
    </lineage>
</organism>
<reference evidence="1" key="1">
    <citation type="journal article" date="2020" name="Stud. Mycol.">
        <title>101 Dothideomycetes genomes: a test case for predicting lifestyles and emergence of pathogens.</title>
        <authorList>
            <person name="Haridas S."/>
            <person name="Albert R."/>
            <person name="Binder M."/>
            <person name="Bloem J."/>
            <person name="Labutti K."/>
            <person name="Salamov A."/>
            <person name="Andreopoulos B."/>
            <person name="Baker S."/>
            <person name="Barry K."/>
            <person name="Bills G."/>
            <person name="Bluhm B."/>
            <person name="Cannon C."/>
            <person name="Castanera R."/>
            <person name="Culley D."/>
            <person name="Daum C."/>
            <person name="Ezra D."/>
            <person name="Gonzalez J."/>
            <person name="Henrissat B."/>
            <person name="Kuo A."/>
            <person name="Liang C."/>
            <person name="Lipzen A."/>
            <person name="Lutzoni F."/>
            <person name="Magnuson J."/>
            <person name="Mondo S."/>
            <person name="Nolan M."/>
            <person name="Ohm R."/>
            <person name="Pangilinan J."/>
            <person name="Park H.-J."/>
            <person name="Ramirez L."/>
            <person name="Alfaro M."/>
            <person name="Sun H."/>
            <person name="Tritt A."/>
            <person name="Yoshinaga Y."/>
            <person name="Zwiers L.-H."/>
            <person name="Turgeon B."/>
            <person name="Goodwin S."/>
            <person name="Spatafora J."/>
            <person name="Crous P."/>
            <person name="Grigoriev I."/>
        </authorList>
    </citation>
    <scope>NUCLEOTIDE SEQUENCE</scope>
    <source>
        <strain evidence="1">CBS 690.94</strain>
    </source>
</reference>